<dbReference type="InterPro" id="IPR000387">
    <property type="entry name" value="Tyr_Pase_dom"/>
</dbReference>
<accession>A0A060SK13</accession>
<protein>
    <recommendedName>
        <fullName evidence="3">Tyrosine specific protein phosphatases domain-containing protein</fullName>
    </recommendedName>
</protein>
<gene>
    <name evidence="4" type="ORF">BN946_scf184994.g21</name>
</gene>
<reference evidence="4" key="1">
    <citation type="submission" date="2014-01" db="EMBL/GenBank/DDBJ databases">
        <title>The genome of the white-rot fungus Pycnoporus cinnabarinus: a basidiomycete model with a versatile arsenal for lignocellulosic biomass breakdown.</title>
        <authorList>
            <person name="Levasseur A."/>
            <person name="Lomascolo A."/>
            <person name="Ruiz-Duenas F.J."/>
            <person name="Uzan E."/>
            <person name="Piumi F."/>
            <person name="Kues U."/>
            <person name="Ram A.F.J."/>
            <person name="Murat C."/>
            <person name="Haon M."/>
            <person name="Benoit I."/>
            <person name="Arfi Y."/>
            <person name="Chevret D."/>
            <person name="Drula E."/>
            <person name="Kwon M.J."/>
            <person name="Gouret P."/>
            <person name="Lesage-Meessen L."/>
            <person name="Lombard V."/>
            <person name="Mariette J."/>
            <person name="Noirot C."/>
            <person name="Park J."/>
            <person name="Patyshakuliyeva A."/>
            <person name="Wieneger R.A.B."/>
            <person name="Wosten H.A.B."/>
            <person name="Martin F."/>
            <person name="Coutinho P.M."/>
            <person name="de Vries R."/>
            <person name="Martinez A.T."/>
            <person name="Klopp C."/>
            <person name="Pontarotti P."/>
            <person name="Henrissat B."/>
            <person name="Record E."/>
        </authorList>
    </citation>
    <scope>NUCLEOTIDE SEQUENCE [LARGE SCALE GENOMIC DNA]</scope>
    <source>
        <strain evidence="4">BRFM137</strain>
    </source>
</reference>
<comment type="caution">
    <text evidence="4">The sequence shown here is derived from an EMBL/GenBank/DDBJ whole genome shotgun (WGS) entry which is preliminary data.</text>
</comment>
<evidence type="ECO:0000256" key="2">
    <source>
        <dbReference type="SAM" id="MobiDB-lite"/>
    </source>
</evidence>
<feature type="region of interest" description="Disordered" evidence="2">
    <location>
        <begin position="32"/>
        <end position="94"/>
    </location>
</feature>
<dbReference type="EMBL" id="CCBP010000117">
    <property type="protein sequence ID" value="CDO72768.1"/>
    <property type="molecule type" value="Genomic_DNA"/>
</dbReference>
<name>A0A060SK13_PYCCI</name>
<dbReference type="PROSITE" id="PS50056">
    <property type="entry name" value="TYR_PHOSPHATASE_2"/>
    <property type="match status" value="1"/>
</dbReference>
<dbReference type="Proteomes" id="UP000029665">
    <property type="component" value="Unassembled WGS sequence"/>
</dbReference>
<dbReference type="InterPro" id="IPR029021">
    <property type="entry name" value="Prot-tyrosine_phosphatase-like"/>
</dbReference>
<dbReference type="GO" id="GO:0016791">
    <property type="term" value="F:phosphatase activity"/>
    <property type="evidence" value="ECO:0007669"/>
    <property type="project" value="UniProtKB-ARBA"/>
</dbReference>
<dbReference type="InterPro" id="IPR057023">
    <property type="entry name" value="PTP-SAK"/>
</dbReference>
<evidence type="ECO:0000313" key="5">
    <source>
        <dbReference type="Proteomes" id="UP000029665"/>
    </source>
</evidence>
<feature type="compositionally biased region" description="Basic and acidic residues" evidence="2">
    <location>
        <begin position="52"/>
        <end position="61"/>
    </location>
</feature>
<sequence length="328" mass="35855">MAKSLKLPSFVWVHPSVRRAFLGNTGSFRDLSGKRPRPASFEATSATPYSHLRQDGHDRPRVLRIASSPAVPQLGPPIPSSGLQDLSAANRGNPSQLHATTIAAAPAITMPDGSSAPPLGTARLIGNLYMSSCPGKKGLVDLSEVVVRCLDDSELQTLGVTWPEYRQVAGEFGIDILRIPIPEGLPPNDPAALDSHLSKLIDAYTLRGSAVLVHCRGGVGRAGIIAACWALKLGLCGWLDIQDPPFQHAELDEANSVSDRTVAPNFNTMRLVERLIAVVRRRRSPKAIETYEQVKFLVDFVEYLREQAEPTRRNATIDWFADWDVRVE</sequence>
<proteinExistence type="predicted"/>
<dbReference type="Gene3D" id="3.90.190.10">
    <property type="entry name" value="Protein tyrosine phosphatase superfamily"/>
    <property type="match status" value="1"/>
</dbReference>
<evidence type="ECO:0000313" key="4">
    <source>
        <dbReference type="EMBL" id="CDO72768.1"/>
    </source>
</evidence>
<evidence type="ECO:0000259" key="3">
    <source>
        <dbReference type="PROSITE" id="PS50056"/>
    </source>
</evidence>
<dbReference type="OrthoDB" id="266663at2759"/>
<keyword evidence="5" id="KW-1185">Reference proteome</keyword>
<dbReference type="InterPro" id="IPR050561">
    <property type="entry name" value="PTP"/>
</dbReference>
<evidence type="ECO:0000256" key="1">
    <source>
        <dbReference type="ARBA" id="ARBA00022801"/>
    </source>
</evidence>
<organism evidence="4 5">
    <name type="scientific">Pycnoporus cinnabarinus</name>
    <name type="common">Cinnabar-red polypore</name>
    <name type="synonym">Trametes cinnabarina</name>
    <dbReference type="NCBI Taxonomy" id="5643"/>
    <lineage>
        <taxon>Eukaryota</taxon>
        <taxon>Fungi</taxon>
        <taxon>Dikarya</taxon>
        <taxon>Basidiomycota</taxon>
        <taxon>Agaricomycotina</taxon>
        <taxon>Agaricomycetes</taxon>
        <taxon>Polyporales</taxon>
        <taxon>Polyporaceae</taxon>
        <taxon>Trametes</taxon>
    </lineage>
</organism>
<dbReference type="SUPFAM" id="SSF52799">
    <property type="entry name" value="(Phosphotyrosine protein) phosphatases II"/>
    <property type="match status" value="1"/>
</dbReference>
<dbReference type="PANTHER" id="PTHR23339">
    <property type="entry name" value="TYROSINE SPECIFIC PROTEIN PHOSPHATASE AND DUAL SPECIFICITY PROTEIN PHOSPHATASE"/>
    <property type="match status" value="1"/>
</dbReference>
<dbReference type="AlphaFoldDB" id="A0A060SK13"/>
<keyword evidence="1" id="KW-0378">Hydrolase</keyword>
<dbReference type="HOGENOM" id="CLU_847704_0_0_1"/>
<dbReference type="Pfam" id="PF22784">
    <property type="entry name" value="PTP-SAK"/>
    <property type="match status" value="1"/>
</dbReference>
<feature type="domain" description="Tyrosine specific protein phosphatases" evidence="3">
    <location>
        <begin position="195"/>
        <end position="235"/>
    </location>
</feature>